<accession>A0A6N6VVI6</accession>
<dbReference type="Proteomes" id="UP000437748">
    <property type="component" value="Unassembled WGS sequence"/>
</dbReference>
<evidence type="ECO:0000313" key="1">
    <source>
        <dbReference type="EMBL" id="KAB8039224.1"/>
    </source>
</evidence>
<comment type="caution">
    <text evidence="1">The sequence shown here is derived from an EMBL/GenBank/DDBJ whole genome shotgun (WGS) entry which is preliminary data.</text>
</comment>
<dbReference type="OrthoDB" id="5298091at2"/>
<reference evidence="1 2" key="1">
    <citation type="submission" date="2019-10" db="EMBL/GenBank/DDBJ databases">
        <title>New species of Slilvanegrellaceae.</title>
        <authorList>
            <person name="Pitt A."/>
            <person name="Hahn M.W."/>
        </authorList>
    </citation>
    <scope>NUCLEOTIDE SEQUENCE [LARGE SCALE GENOMIC DNA]</scope>
    <source>
        <strain evidence="1 2">SP-Ram-0.45-NSY-1</strain>
    </source>
</reference>
<name>A0A6N6VVI6_9BACT</name>
<dbReference type="RefSeq" id="WP_153420623.1">
    <property type="nucleotide sequence ID" value="NZ_WFLM01000003.1"/>
</dbReference>
<dbReference type="EMBL" id="WFLM01000003">
    <property type="protein sequence ID" value="KAB8039224.1"/>
    <property type="molecule type" value="Genomic_DNA"/>
</dbReference>
<proteinExistence type="predicted"/>
<protein>
    <submittedName>
        <fullName evidence="1">Uncharacterized protein</fullName>
    </submittedName>
</protein>
<keyword evidence="2" id="KW-1185">Reference proteome</keyword>
<dbReference type="AlphaFoldDB" id="A0A6N6VVI6"/>
<sequence>MFKKFLRKLFIFLIYGFIWLFVFSIPVANGKSLYQLGYYYIVDTKPVHWLLNKAYYGAKTTENTAKDTAHEVIDKVSSEVKK</sequence>
<gene>
    <name evidence="1" type="ORF">GCL60_10245</name>
</gene>
<evidence type="ECO:0000313" key="2">
    <source>
        <dbReference type="Proteomes" id="UP000437748"/>
    </source>
</evidence>
<organism evidence="1 2">
    <name type="scientific">Silvanigrella paludirubra</name>
    <dbReference type="NCBI Taxonomy" id="2499159"/>
    <lineage>
        <taxon>Bacteria</taxon>
        <taxon>Pseudomonadati</taxon>
        <taxon>Bdellovibrionota</taxon>
        <taxon>Oligoflexia</taxon>
        <taxon>Silvanigrellales</taxon>
        <taxon>Silvanigrellaceae</taxon>
        <taxon>Silvanigrella</taxon>
    </lineage>
</organism>